<dbReference type="Gene3D" id="3.30.559.10">
    <property type="entry name" value="Chloramphenicol acetyltransferase-like domain"/>
    <property type="match status" value="1"/>
</dbReference>
<comment type="cofactor">
    <cofactor evidence="1">
        <name>(R)-lipoate</name>
        <dbReference type="ChEBI" id="CHEBI:83088"/>
    </cofactor>
</comment>
<keyword evidence="3 5" id="KW-0012">Acyltransferase</keyword>
<dbReference type="InterPro" id="IPR050743">
    <property type="entry name" value="2-oxoacid_DH_E2_comp"/>
</dbReference>
<proteinExistence type="predicted"/>
<keyword evidence="5" id="KW-0670">Pyruvate</keyword>
<gene>
    <name evidence="5" type="ORF">QFZ22_007062</name>
</gene>
<name>A0AAW8FPS0_9ACTN</name>
<evidence type="ECO:0000313" key="5">
    <source>
        <dbReference type="EMBL" id="MDQ0911077.1"/>
    </source>
</evidence>
<dbReference type="AlphaFoldDB" id="A0AAW8FPS0"/>
<comment type="caution">
    <text evidence="5">The sequence shown here is derived from an EMBL/GenBank/DDBJ whole genome shotgun (WGS) entry which is preliminary data.</text>
</comment>
<dbReference type="Proteomes" id="UP001234216">
    <property type="component" value="Unassembled WGS sequence"/>
</dbReference>
<dbReference type="PANTHER" id="PTHR43178:SF5">
    <property type="entry name" value="LIPOAMIDE ACYLTRANSFERASE COMPONENT OF BRANCHED-CHAIN ALPHA-KETO ACID DEHYDROGENASE COMPLEX, MITOCHONDRIAL"/>
    <property type="match status" value="1"/>
</dbReference>
<evidence type="ECO:0000256" key="1">
    <source>
        <dbReference type="ARBA" id="ARBA00001938"/>
    </source>
</evidence>
<dbReference type="InterPro" id="IPR023213">
    <property type="entry name" value="CAT-like_dom_sf"/>
</dbReference>
<dbReference type="Pfam" id="PF00198">
    <property type="entry name" value="2-oxoacid_dh"/>
    <property type="match status" value="1"/>
</dbReference>
<protein>
    <submittedName>
        <fullName evidence="5">Pyruvate/2-oxoglutarate dehydrogenase complex dihydrolipoamide acyltransferase (E2) component</fullName>
    </submittedName>
</protein>
<feature type="domain" description="2-oxoacid dehydrogenase acyltransferase catalytic" evidence="4">
    <location>
        <begin position="3"/>
        <end position="120"/>
    </location>
</feature>
<dbReference type="SUPFAM" id="SSF52777">
    <property type="entry name" value="CoA-dependent acyltransferases"/>
    <property type="match status" value="1"/>
</dbReference>
<evidence type="ECO:0000256" key="2">
    <source>
        <dbReference type="ARBA" id="ARBA00022679"/>
    </source>
</evidence>
<dbReference type="GO" id="GO:0005737">
    <property type="term" value="C:cytoplasm"/>
    <property type="evidence" value="ECO:0007669"/>
    <property type="project" value="TreeGrafter"/>
</dbReference>
<evidence type="ECO:0000313" key="6">
    <source>
        <dbReference type="Proteomes" id="UP001234216"/>
    </source>
</evidence>
<evidence type="ECO:0000256" key="3">
    <source>
        <dbReference type="ARBA" id="ARBA00023315"/>
    </source>
</evidence>
<keyword evidence="2" id="KW-0808">Transferase</keyword>
<dbReference type="GO" id="GO:0031405">
    <property type="term" value="F:lipoic acid binding"/>
    <property type="evidence" value="ECO:0007669"/>
    <property type="project" value="TreeGrafter"/>
</dbReference>
<organism evidence="5 6">
    <name type="scientific">Streptomyces canus</name>
    <dbReference type="NCBI Taxonomy" id="58343"/>
    <lineage>
        <taxon>Bacteria</taxon>
        <taxon>Bacillati</taxon>
        <taxon>Actinomycetota</taxon>
        <taxon>Actinomycetes</taxon>
        <taxon>Kitasatosporales</taxon>
        <taxon>Streptomycetaceae</taxon>
        <taxon>Streptomyces</taxon>
        <taxon>Streptomyces aurantiacus group</taxon>
    </lineage>
</organism>
<dbReference type="GO" id="GO:0016407">
    <property type="term" value="F:acetyltransferase activity"/>
    <property type="evidence" value="ECO:0007669"/>
    <property type="project" value="TreeGrafter"/>
</dbReference>
<accession>A0AAW8FPS0</accession>
<sequence length="121" mass="12637">MLRAVGDKPIGAVSAEVRGLVRQADEGSLSQRDLEGGSITVTNLGMYGVDEFAAVINPPHSMILAVGAVRPTPVVRESEVVAASVLALVVSVDHRAVDGALAAQWLDALVDAVTHPYRLLV</sequence>
<reference evidence="5" key="1">
    <citation type="submission" date="2023-07" db="EMBL/GenBank/DDBJ databases">
        <title>Comparative genomics of wheat-associated soil bacteria to identify genetic determinants of phenazine resistance.</title>
        <authorList>
            <person name="Mouncey N."/>
        </authorList>
    </citation>
    <scope>NUCLEOTIDE SEQUENCE</scope>
    <source>
        <strain evidence="5">V4I22</strain>
    </source>
</reference>
<dbReference type="EMBL" id="JAUSZV010000005">
    <property type="protein sequence ID" value="MDQ0911077.1"/>
    <property type="molecule type" value="Genomic_DNA"/>
</dbReference>
<dbReference type="InterPro" id="IPR001078">
    <property type="entry name" value="2-oxoacid_DH_actylTfrase"/>
</dbReference>
<dbReference type="PANTHER" id="PTHR43178">
    <property type="entry name" value="DIHYDROLIPOAMIDE ACETYLTRANSFERASE COMPONENT OF PYRUVATE DEHYDROGENASE COMPLEX"/>
    <property type="match status" value="1"/>
</dbReference>
<evidence type="ECO:0000259" key="4">
    <source>
        <dbReference type="Pfam" id="PF00198"/>
    </source>
</evidence>